<accession>A0A0R2INX4</accession>
<keyword evidence="1" id="KW-0444">Lipid biosynthesis</keyword>
<dbReference type="Pfam" id="PF01039">
    <property type="entry name" value="Carboxyl_trans"/>
    <property type="match status" value="1"/>
</dbReference>
<dbReference type="GO" id="GO:0016740">
    <property type="term" value="F:transferase activity"/>
    <property type="evidence" value="ECO:0007669"/>
    <property type="project" value="UniProtKB-KW"/>
</dbReference>
<evidence type="ECO:0000256" key="2">
    <source>
        <dbReference type="ARBA" id="ARBA00022679"/>
    </source>
</evidence>
<keyword evidence="2 6" id="KW-0808">Transferase</keyword>
<keyword evidence="3" id="KW-0863">Zinc-finger</keyword>
<dbReference type="Proteomes" id="UP000051568">
    <property type="component" value="Unassembled WGS sequence"/>
</dbReference>
<dbReference type="InterPro" id="IPR000438">
    <property type="entry name" value="Acetyl_CoA_COase_Trfase_b_su"/>
</dbReference>
<keyword evidence="4" id="KW-0443">Lipid metabolism</keyword>
<keyword evidence="3" id="KW-0479">Metal-binding</keyword>
<keyword evidence="7" id="KW-1185">Reference proteome</keyword>
<evidence type="ECO:0000259" key="5">
    <source>
        <dbReference type="PROSITE" id="PS50980"/>
    </source>
</evidence>
<dbReference type="InterPro" id="IPR011762">
    <property type="entry name" value="COA_CT_N"/>
</dbReference>
<protein>
    <submittedName>
        <fullName evidence="6">Acetyl-coA carboxylase carboxyl transferase subunit beta</fullName>
    </submittedName>
</protein>
<keyword evidence="3" id="KW-0862">Zinc</keyword>
<gene>
    <name evidence="6" type="ORF">IV80_GL001362</name>
</gene>
<proteinExistence type="predicted"/>
<evidence type="ECO:0000256" key="3">
    <source>
        <dbReference type="ARBA" id="ARBA00022771"/>
    </source>
</evidence>
<evidence type="ECO:0000313" key="6">
    <source>
        <dbReference type="EMBL" id="KRN66769.1"/>
    </source>
</evidence>
<dbReference type="EMBL" id="JQBR01000004">
    <property type="protein sequence ID" value="KRN66769.1"/>
    <property type="molecule type" value="Genomic_DNA"/>
</dbReference>
<dbReference type="Gene3D" id="3.90.226.10">
    <property type="entry name" value="2-enoyl-CoA Hydratase, Chain A, domain 1"/>
    <property type="match status" value="1"/>
</dbReference>
<dbReference type="InterPro" id="IPR034733">
    <property type="entry name" value="AcCoA_carboxyl_beta"/>
</dbReference>
<dbReference type="SUPFAM" id="SSF52096">
    <property type="entry name" value="ClpP/crotonase"/>
    <property type="match status" value="1"/>
</dbReference>
<name>A0A0R2INX4_9LACO</name>
<feature type="domain" description="CoA carboxyltransferase N-terminal" evidence="5">
    <location>
        <begin position="1"/>
        <end position="213"/>
    </location>
</feature>
<evidence type="ECO:0000313" key="7">
    <source>
        <dbReference type="Proteomes" id="UP000051568"/>
    </source>
</evidence>
<comment type="caution">
    <text evidence="6">The sequence shown here is derived from an EMBL/GenBank/DDBJ whole genome shotgun (WGS) entry which is preliminary data.</text>
</comment>
<dbReference type="GO" id="GO:0008270">
    <property type="term" value="F:zinc ion binding"/>
    <property type="evidence" value="ECO:0007669"/>
    <property type="project" value="UniProtKB-KW"/>
</dbReference>
<dbReference type="PRINTS" id="PR01070">
    <property type="entry name" value="ACCCTRFRASEB"/>
</dbReference>
<reference evidence="6 7" key="1">
    <citation type="journal article" date="2015" name="Genome Announc.">
        <title>Expanding the biotechnology potential of lactobacilli through comparative genomics of 213 strains and associated genera.</title>
        <authorList>
            <person name="Sun Z."/>
            <person name="Harris H.M."/>
            <person name="McCann A."/>
            <person name="Guo C."/>
            <person name="Argimon S."/>
            <person name="Zhang W."/>
            <person name="Yang X."/>
            <person name="Jeffery I.B."/>
            <person name="Cooney J.C."/>
            <person name="Kagawa T.F."/>
            <person name="Liu W."/>
            <person name="Song Y."/>
            <person name="Salvetti E."/>
            <person name="Wrobel A."/>
            <person name="Rasinkangas P."/>
            <person name="Parkhill J."/>
            <person name="Rea M.C."/>
            <person name="O'Sullivan O."/>
            <person name="Ritari J."/>
            <person name="Douillard F.P."/>
            <person name="Paul Ross R."/>
            <person name="Yang R."/>
            <person name="Briner A.E."/>
            <person name="Felis G.E."/>
            <person name="de Vos W.M."/>
            <person name="Barrangou R."/>
            <person name="Klaenhammer T.R."/>
            <person name="Caufield P.W."/>
            <person name="Cui Y."/>
            <person name="Zhang H."/>
            <person name="O'Toole P.W."/>
        </authorList>
    </citation>
    <scope>NUCLEOTIDE SEQUENCE [LARGE SCALE GENOMIC DNA]</scope>
    <source>
        <strain evidence="6 7">DSM 17757</strain>
    </source>
</reference>
<sequence>MDPESWQPMVLPKQTSDSLQFPGYQDKLKDAKKISGESEAIEIGTAKIDNYPVALGIMDSHFMMGTLNTAVGAALKQIMQVSLTQKIPLILFVASGGARMQEGIYSLLQMNSILNEWQALLDAKTLVINVLTDPTMGGVSASFGFKADYVLAEDKAQIGFAGKQVIAQTSHEILPANFQTAEDLLTHGLVDQIVPRERLRSSLATLLKLHRGK</sequence>
<dbReference type="PATRIC" id="fig|319652.3.peg.1378"/>
<dbReference type="PANTHER" id="PTHR42995">
    <property type="entry name" value="ACETYL-COENZYME A CARBOXYLASE CARBOXYL TRANSFERASE SUBUNIT BETA, CHLOROPLASTIC"/>
    <property type="match status" value="1"/>
</dbReference>
<dbReference type="PANTHER" id="PTHR42995:SF5">
    <property type="entry name" value="ACETYL-COENZYME A CARBOXYLASE CARBOXYL TRANSFERASE SUBUNIT BETA, CHLOROPLASTIC"/>
    <property type="match status" value="1"/>
</dbReference>
<dbReference type="AlphaFoldDB" id="A0A0R2INX4"/>
<organism evidence="6 7">
    <name type="scientific">Pediococcus cellicola</name>
    <dbReference type="NCBI Taxonomy" id="319652"/>
    <lineage>
        <taxon>Bacteria</taxon>
        <taxon>Bacillati</taxon>
        <taxon>Bacillota</taxon>
        <taxon>Bacilli</taxon>
        <taxon>Lactobacillales</taxon>
        <taxon>Lactobacillaceae</taxon>
        <taxon>Pediococcus</taxon>
    </lineage>
</organism>
<dbReference type="GO" id="GO:0006633">
    <property type="term" value="P:fatty acid biosynthetic process"/>
    <property type="evidence" value="ECO:0007669"/>
    <property type="project" value="InterPro"/>
</dbReference>
<dbReference type="GO" id="GO:0003989">
    <property type="term" value="F:acetyl-CoA carboxylase activity"/>
    <property type="evidence" value="ECO:0007669"/>
    <property type="project" value="InterPro"/>
</dbReference>
<dbReference type="GO" id="GO:0009317">
    <property type="term" value="C:acetyl-CoA carboxylase complex"/>
    <property type="evidence" value="ECO:0007669"/>
    <property type="project" value="InterPro"/>
</dbReference>
<dbReference type="GO" id="GO:2001295">
    <property type="term" value="P:malonyl-CoA biosynthetic process"/>
    <property type="evidence" value="ECO:0007669"/>
    <property type="project" value="TreeGrafter"/>
</dbReference>
<evidence type="ECO:0000256" key="4">
    <source>
        <dbReference type="ARBA" id="ARBA00023098"/>
    </source>
</evidence>
<dbReference type="InterPro" id="IPR029045">
    <property type="entry name" value="ClpP/crotonase-like_dom_sf"/>
</dbReference>
<dbReference type="STRING" id="319652.IV80_GL001362"/>
<dbReference type="PROSITE" id="PS50980">
    <property type="entry name" value="COA_CT_NTER"/>
    <property type="match status" value="1"/>
</dbReference>
<evidence type="ECO:0000256" key="1">
    <source>
        <dbReference type="ARBA" id="ARBA00022516"/>
    </source>
</evidence>